<dbReference type="EMBL" id="JAQMLR010000015">
    <property type="protein sequence ID" value="MDB8739711.1"/>
    <property type="molecule type" value="Genomic_DNA"/>
</dbReference>
<dbReference type="Proteomes" id="UP000283981">
    <property type="component" value="Unassembled WGS sequence"/>
</dbReference>
<reference evidence="9 10" key="1">
    <citation type="submission" date="2018-08" db="EMBL/GenBank/DDBJ databases">
        <title>A genome reference for cultivated species of the human gut microbiota.</title>
        <authorList>
            <person name="Zou Y."/>
            <person name="Xue W."/>
            <person name="Luo G."/>
        </authorList>
    </citation>
    <scope>NUCLEOTIDE SEQUENCE [LARGE SCALE GENOMIC DNA]</scope>
    <source>
        <strain evidence="4 14">AF27-4BH</strain>
        <strain evidence="8 11">AM12-54</strain>
        <strain evidence="7 10">AM21-18</strain>
        <strain evidence="6 13">AM22-7AC</strain>
        <strain evidence="5 12">AM32-6</strain>
        <strain evidence="3 9">TF01-20-2</strain>
    </source>
</reference>
<dbReference type="EMBL" id="QRLN01000032">
    <property type="protein sequence ID" value="RHJ07308.1"/>
    <property type="molecule type" value="Genomic_DNA"/>
</dbReference>
<dbReference type="RefSeq" id="WP_004221663.1">
    <property type="nucleotide sequence ID" value="NZ_BAABXJ010000001.1"/>
</dbReference>
<evidence type="ECO:0000256" key="1">
    <source>
        <dbReference type="SAM" id="Coils"/>
    </source>
</evidence>
<evidence type="ECO:0000313" key="9">
    <source>
        <dbReference type="Proteomes" id="UP000260808"/>
    </source>
</evidence>
<evidence type="ECO:0000313" key="8">
    <source>
        <dbReference type="EMBL" id="RHJ07308.1"/>
    </source>
</evidence>
<dbReference type="EMBL" id="QRTJ01000033">
    <property type="protein sequence ID" value="RGQ63525.1"/>
    <property type="molecule type" value="Genomic_DNA"/>
</dbReference>
<dbReference type="Proteomes" id="UP000284472">
    <property type="component" value="Unassembled WGS sequence"/>
</dbReference>
<dbReference type="Proteomes" id="UP000260808">
    <property type="component" value="Unassembled WGS sequence"/>
</dbReference>
<evidence type="ECO:0000313" key="7">
    <source>
        <dbReference type="EMBL" id="RHG76990.1"/>
    </source>
</evidence>
<evidence type="ECO:0000313" key="3">
    <source>
        <dbReference type="EMBL" id="RGM10742.1"/>
    </source>
</evidence>
<organism evidence="8 11">
    <name type="scientific">Mediterraneibacter gnavus</name>
    <name type="common">Ruminococcus gnavus</name>
    <dbReference type="NCBI Taxonomy" id="33038"/>
    <lineage>
        <taxon>Bacteria</taxon>
        <taxon>Bacillati</taxon>
        <taxon>Bacillota</taxon>
        <taxon>Clostridia</taxon>
        <taxon>Lachnospirales</taxon>
        <taxon>Lachnospiraceae</taxon>
        <taxon>Mediterraneibacter</taxon>
    </lineage>
</organism>
<evidence type="ECO:0000313" key="13">
    <source>
        <dbReference type="Proteomes" id="UP000285697"/>
    </source>
</evidence>
<dbReference type="EMBL" id="QRIA01000001">
    <property type="protein sequence ID" value="RHG22312.1"/>
    <property type="molecule type" value="Genomic_DNA"/>
</dbReference>
<dbReference type="Proteomes" id="UP000285697">
    <property type="component" value="Unassembled WGS sequence"/>
</dbReference>
<evidence type="ECO:0000313" key="10">
    <source>
        <dbReference type="Proteomes" id="UP000283981"/>
    </source>
</evidence>
<proteinExistence type="predicted"/>
<accession>A0A396G4Y6</accession>
<evidence type="ECO:0000313" key="2">
    <source>
        <dbReference type="EMBL" id="MDB8739711.1"/>
    </source>
</evidence>
<dbReference type="EMBL" id="QSIR01000070">
    <property type="protein sequence ID" value="RHC98651.1"/>
    <property type="molecule type" value="Genomic_DNA"/>
</dbReference>
<sequence>MESELKNLNQQLHYTGQYLANKSVYAQFRKSKNKQKFRQEHSAELTFYEKAVTSLKEKNGTQPLPTMKQLREQKEKLLTQKDTLQKQYDYYRDYQKELHTVCRNVDMILGWNPPIQTTHTKEFQL</sequence>
<comment type="caution">
    <text evidence="8">The sequence shown here is derived from an EMBL/GenBank/DDBJ whole genome shotgun (WGS) entry which is preliminary data.</text>
</comment>
<evidence type="ECO:0000313" key="5">
    <source>
        <dbReference type="EMBL" id="RHC98651.1"/>
    </source>
</evidence>
<feature type="coiled-coil region" evidence="1">
    <location>
        <begin position="38"/>
        <end position="87"/>
    </location>
</feature>
<dbReference type="EMBL" id="QRIS01000094">
    <property type="protein sequence ID" value="RHG76990.1"/>
    <property type="molecule type" value="Genomic_DNA"/>
</dbReference>
<evidence type="ECO:0008006" key="15">
    <source>
        <dbReference type="Google" id="ProtNLM"/>
    </source>
</evidence>
<dbReference type="EMBL" id="QSSX01000201">
    <property type="protein sequence ID" value="RGM10742.1"/>
    <property type="molecule type" value="Genomic_DNA"/>
</dbReference>
<evidence type="ECO:0000313" key="11">
    <source>
        <dbReference type="Proteomes" id="UP000283992"/>
    </source>
</evidence>
<reference evidence="2" key="2">
    <citation type="submission" date="2023-01" db="EMBL/GenBank/DDBJ databases">
        <title>Human gut microbiome strain richness.</title>
        <authorList>
            <person name="Chen-Liaw A."/>
        </authorList>
    </citation>
    <scope>NUCLEOTIDE SEQUENCE</scope>
    <source>
        <strain evidence="2">1001217st1_A9_1001217B_191108</strain>
    </source>
</reference>
<gene>
    <name evidence="8" type="ORF">DW142_14930</name>
    <name evidence="7" type="ORF">DW243_18770</name>
    <name evidence="6" type="ORF">DW270_00050</name>
    <name evidence="5" type="ORF">DW812_18620</name>
    <name evidence="4" type="ORF">DWY88_13745</name>
    <name evidence="3" type="ORF">DXC31_19515</name>
    <name evidence="2" type="ORF">PNU63_13185</name>
</gene>
<dbReference type="Proteomes" id="UP001211731">
    <property type="component" value="Unassembled WGS sequence"/>
</dbReference>
<name>A0A396G4Y6_MEDGN</name>
<evidence type="ECO:0000313" key="12">
    <source>
        <dbReference type="Proteomes" id="UP000284472"/>
    </source>
</evidence>
<evidence type="ECO:0000313" key="6">
    <source>
        <dbReference type="EMBL" id="RHG22312.1"/>
    </source>
</evidence>
<keyword evidence="1" id="KW-0175">Coiled coil</keyword>
<evidence type="ECO:0000313" key="4">
    <source>
        <dbReference type="EMBL" id="RGQ63525.1"/>
    </source>
</evidence>
<evidence type="ECO:0000313" key="14">
    <source>
        <dbReference type="Proteomes" id="UP000286137"/>
    </source>
</evidence>
<dbReference type="Proteomes" id="UP000286137">
    <property type="component" value="Unassembled WGS sequence"/>
</dbReference>
<protein>
    <recommendedName>
        <fullName evidence="15">Relaxase</fullName>
    </recommendedName>
</protein>
<dbReference type="Proteomes" id="UP000283992">
    <property type="component" value="Unassembled WGS sequence"/>
</dbReference>
<dbReference type="AlphaFoldDB" id="A0A396G4Y6"/>